<protein>
    <submittedName>
        <fullName evidence="2">FMN-binding negative transcriptional regulator</fullName>
    </submittedName>
</protein>
<dbReference type="EMBL" id="SBLB01000001">
    <property type="protein sequence ID" value="RYC71454.1"/>
    <property type="molecule type" value="Genomic_DNA"/>
</dbReference>
<dbReference type="InterPro" id="IPR012349">
    <property type="entry name" value="Split_barrel_FMN-bd"/>
</dbReference>
<dbReference type="PANTHER" id="PTHR35802:SF1">
    <property type="entry name" value="PROTEASE SYNTHASE AND SPORULATION PROTEIN PAI 2"/>
    <property type="match status" value="1"/>
</dbReference>
<organism evidence="2 3">
    <name type="scientific">Spirosoma sordidisoli</name>
    <dbReference type="NCBI Taxonomy" id="2502893"/>
    <lineage>
        <taxon>Bacteria</taxon>
        <taxon>Pseudomonadati</taxon>
        <taxon>Bacteroidota</taxon>
        <taxon>Cytophagia</taxon>
        <taxon>Cytophagales</taxon>
        <taxon>Cytophagaceae</taxon>
        <taxon>Spirosoma</taxon>
    </lineage>
</organism>
<keyword evidence="3" id="KW-1185">Reference proteome</keyword>
<gene>
    <name evidence="2" type="ORF">EQG79_04745</name>
</gene>
<name>A0A4Q2UPQ1_9BACT</name>
<comment type="caution">
    <text evidence="2">The sequence shown here is derived from an EMBL/GenBank/DDBJ whole genome shotgun (WGS) entry which is preliminary data.</text>
</comment>
<dbReference type="Gene3D" id="2.30.110.10">
    <property type="entry name" value="Electron Transport, Fmn-binding Protein, Chain A"/>
    <property type="match status" value="1"/>
</dbReference>
<dbReference type="Pfam" id="PF04299">
    <property type="entry name" value="FMN_bind_2"/>
    <property type="match status" value="1"/>
</dbReference>
<sequence>MYINKHNRETDPERLLQFMQAHSFALFITTGENGMPMATHLPIELVVSADGPHKLVGHLAKANPQWKTLVPETPALVVFSGPHAYISSSWYDHPNVPTWNYLSVQASGRTRILSDDETLALLRIQLDRYEAASQHPVSVDSLTEAYVRREMRGVVAFEMTIDTLEGAAKLSQNRDDKNHAAIVAQLRQQSDPNARRIADEMAARRQPPDRL</sequence>
<dbReference type="AlphaFoldDB" id="A0A4Q2UPQ1"/>
<evidence type="ECO:0000256" key="1">
    <source>
        <dbReference type="SAM" id="MobiDB-lite"/>
    </source>
</evidence>
<dbReference type="PIRSF" id="PIRSF010372">
    <property type="entry name" value="PaiB"/>
    <property type="match status" value="1"/>
</dbReference>
<feature type="region of interest" description="Disordered" evidence="1">
    <location>
        <begin position="186"/>
        <end position="211"/>
    </location>
</feature>
<dbReference type="SUPFAM" id="SSF50475">
    <property type="entry name" value="FMN-binding split barrel"/>
    <property type="match status" value="1"/>
</dbReference>
<dbReference type="RefSeq" id="WP_129600299.1">
    <property type="nucleotide sequence ID" value="NZ_SBLB01000001.1"/>
</dbReference>
<accession>A0A4Q2UPQ1</accession>
<feature type="compositionally biased region" description="Basic and acidic residues" evidence="1">
    <location>
        <begin position="193"/>
        <end position="211"/>
    </location>
</feature>
<dbReference type="InterPro" id="IPR007396">
    <property type="entry name" value="TR_PAI2-type"/>
</dbReference>
<reference evidence="2 3" key="1">
    <citation type="submission" date="2019-01" db="EMBL/GenBank/DDBJ databases">
        <title>Spirosoma flava sp. nov., a propanil-degrading bacterium isolated from herbicide-contaminated soil.</title>
        <authorList>
            <person name="Zhang L."/>
            <person name="Jiang J.-D."/>
        </authorList>
    </citation>
    <scope>NUCLEOTIDE SEQUENCE [LARGE SCALE GENOMIC DNA]</scope>
    <source>
        <strain evidence="2 3">TY50</strain>
    </source>
</reference>
<evidence type="ECO:0000313" key="2">
    <source>
        <dbReference type="EMBL" id="RYC71454.1"/>
    </source>
</evidence>
<dbReference type="Proteomes" id="UP000290407">
    <property type="component" value="Unassembled WGS sequence"/>
</dbReference>
<dbReference type="PANTHER" id="PTHR35802">
    <property type="entry name" value="PROTEASE SYNTHASE AND SPORULATION PROTEIN PAI 2"/>
    <property type="match status" value="1"/>
</dbReference>
<evidence type="ECO:0000313" key="3">
    <source>
        <dbReference type="Proteomes" id="UP000290407"/>
    </source>
</evidence>
<proteinExistence type="predicted"/>